<accession>A0AAD9MIF5</accession>
<organism evidence="2 3">
    <name type="scientific">Phyllachora maydis</name>
    <dbReference type="NCBI Taxonomy" id="1825666"/>
    <lineage>
        <taxon>Eukaryota</taxon>
        <taxon>Fungi</taxon>
        <taxon>Dikarya</taxon>
        <taxon>Ascomycota</taxon>
        <taxon>Pezizomycotina</taxon>
        <taxon>Sordariomycetes</taxon>
        <taxon>Sordariomycetidae</taxon>
        <taxon>Phyllachorales</taxon>
        <taxon>Phyllachoraceae</taxon>
        <taxon>Phyllachora</taxon>
    </lineage>
</organism>
<protein>
    <submittedName>
        <fullName evidence="2">Uncharacterized protein</fullName>
    </submittedName>
</protein>
<evidence type="ECO:0000256" key="1">
    <source>
        <dbReference type="SAM" id="MobiDB-lite"/>
    </source>
</evidence>
<feature type="region of interest" description="Disordered" evidence="1">
    <location>
        <begin position="55"/>
        <end position="145"/>
    </location>
</feature>
<dbReference type="EMBL" id="JAQQPM010000008">
    <property type="protein sequence ID" value="KAK2074253.1"/>
    <property type="molecule type" value="Genomic_DNA"/>
</dbReference>
<name>A0AAD9MIF5_9PEZI</name>
<sequence>MPLAPAPIPTKPAKITPAIYCTAARKAKRCKAAKAYAIAGRAVAAKCRKKRKEAAANAQARKLAKKEGLQRFKRTAGGNAGRYTTNSSLMANKDDDNAYNRAYVPPTDVEKEEEEEGSSSDNNSVNSGTSNSTNKGKGSSTYKHSKGSLRCKDILLCKQQRVISYPYSPPSAPYADIYVYYI</sequence>
<dbReference type="AlphaFoldDB" id="A0AAD9MIF5"/>
<comment type="caution">
    <text evidence="2">The sequence shown here is derived from an EMBL/GenBank/DDBJ whole genome shotgun (WGS) entry which is preliminary data.</text>
</comment>
<proteinExistence type="predicted"/>
<reference evidence="2" key="1">
    <citation type="journal article" date="2023" name="Mol. Plant Microbe Interact.">
        <title>Elucidating the Obligate Nature and Biological Capacity of an Invasive Fungal Corn Pathogen.</title>
        <authorList>
            <person name="MacCready J.S."/>
            <person name="Roggenkamp E.M."/>
            <person name="Gdanetz K."/>
            <person name="Chilvers M.I."/>
        </authorList>
    </citation>
    <scope>NUCLEOTIDE SEQUENCE</scope>
    <source>
        <strain evidence="2">PM02</strain>
    </source>
</reference>
<keyword evidence="3" id="KW-1185">Reference proteome</keyword>
<dbReference type="Proteomes" id="UP001217918">
    <property type="component" value="Unassembled WGS sequence"/>
</dbReference>
<feature type="compositionally biased region" description="Low complexity" evidence="1">
    <location>
        <begin position="119"/>
        <end position="141"/>
    </location>
</feature>
<evidence type="ECO:0000313" key="3">
    <source>
        <dbReference type="Proteomes" id="UP001217918"/>
    </source>
</evidence>
<gene>
    <name evidence="2" type="ORF">P8C59_008474</name>
</gene>
<evidence type="ECO:0000313" key="2">
    <source>
        <dbReference type="EMBL" id="KAK2074253.1"/>
    </source>
</evidence>